<dbReference type="GO" id="GO:0003904">
    <property type="term" value="F:deoxyribodipyrimidine photo-lyase activity"/>
    <property type="evidence" value="ECO:0007669"/>
    <property type="project" value="TreeGrafter"/>
</dbReference>
<comment type="cofactor">
    <cofactor evidence="5">
        <name>FAD</name>
        <dbReference type="ChEBI" id="CHEBI:57692"/>
    </cofactor>
    <text evidence="5">Binds 1 FAD per subunit.</text>
</comment>
<evidence type="ECO:0000313" key="9">
    <source>
        <dbReference type="EMBL" id="QJB67940.1"/>
    </source>
</evidence>
<feature type="site" description="Electron transfer via tryptophanyl radical" evidence="6">
    <location>
        <position position="362"/>
    </location>
</feature>
<dbReference type="KEGG" id="phao:HF685_00300"/>
<dbReference type="Gene3D" id="1.10.579.10">
    <property type="entry name" value="DNA Cyclobutane Dipyrimidine Photolyase, subunit A, domain 3"/>
    <property type="match status" value="1"/>
</dbReference>
<dbReference type="InterPro" id="IPR002081">
    <property type="entry name" value="Cryptochrome/DNA_photolyase_1"/>
</dbReference>
<keyword evidence="3 5" id="KW-0274">FAD</keyword>
<feature type="binding site" evidence="5">
    <location>
        <begin position="375"/>
        <end position="377"/>
    </location>
    <ligand>
        <name>FAD</name>
        <dbReference type="ChEBI" id="CHEBI:57692"/>
    </ligand>
</feature>
<comment type="similarity">
    <text evidence="7">Belongs to the DNA photolyase family.</text>
</comment>
<dbReference type="InterPro" id="IPR036155">
    <property type="entry name" value="Crypto/Photolyase_N_sf"/>
</dbReference>
<comment type="cofactor">
    <cofactor evidence="1">
        <name>(6R)-5,10-methylene-5,6,7,8-tetrahydrofolate</name>
        <dbReference type="ChEBI" id="CHEBI:15636"/>
    </cofactor>
</comment>
<evidence type="ECO:0000259" key="8">
    <source>
        <dbReference type="PROSITE" id="PS51645"/>
    </source>
</evidence>
<evidence type="ECO:0000256" key="4">
    <source>
        <dbReference type="ARBA" id="ARBA00022991"/>
    </source>
</evidence>
<dbReference type="GO" id="GO:0009416">
    <property type="term" value="P:response to light stimulus"/>
    <property type="evidence" value="ECO:0007669"/>
    <property type="project" value="TreeGrafter"/>
</dbReference>
<feature type="site" description="Electron transfer via tryptophanyl radical" evidence="6">
    <location>
        <position position="304"/>
    </location>
</feature>
<dbReference type="GO" id="GO:0003677">
    <property type="term" value="F:DNA binding"/>
    <property type="evidence" value="ECO:0007669"/>
    <property type="project" value="TreeGrafter"/>
</dbReference>
<dbReference type="InterPro" id="IPR036134">
    <property type="entry name" value="Crypto/Photolyase_FAD-like_sf"/>
</dbReference>
<dbReference type="PANTHER" id="PTHR11455:SF9">
    <property type="entry name" value="CRYPTOCHROME CIRCADIAN CLOCK 5 ISOFORM X1"/>
    <property type="match status" value="1"/>
</dbReference>
<dbReference type="GO" id="GO:0006950">
    <property type="term" value="P:response to stress"/>
    <property type="evidence" value="ECO:0007669"/>
    <property type="project" value="UniProtKB-ARBA"/>
</dbReference>
<dbReference type="EMBL" id="CP051217">
    <property type="protein sequence ID" value="QJB67940.1"/>
    <property type="molecule type" value="Genomic_DNA"/>
</dbReference>
<dbReference type="Pfam" id="PF03441">
    <property type="entry name" value="FAD_binding_7"/>
    <property type="match status" value="1"/>
</dbReference>
<sequence>MTKPNIIWFRRDLRLSDQAAVIAAASEGPVIPVYILDDETPKHRKMGGASRWWLHHSLASLAQRLEEKGSRLILRSGDSAEILANIARQTGAIKIHALRHYEPWWLNAESHLQGALDDECELVLHDGNYLQPAGAITTGSGDPYKIYTPFWKALRETMPPPEPQPVPQQINAPNSWPDGDDLNDWELLPTKPNWATGFAENWKPGEDGARVNLDAFVDIAKQYDEGRNLPSEQLVSRLSPHLHFGEISPNHIWHRVTGKDPAAFKSVETYLKELVWRDYAQNVIYQCPQYGGESYREKMRDLPWRDLNDTDVQADFEAWSQGKTGYPIVDAGMRELWATGWMHNRVRMIASSFLIKHLLIDWREGEKWFWDTLVDADYGSNTVNWQWGAGTGVDSNMFVRIMAPLTQSEKFNAGDYIRKWVPELVNLDDPYIHDPEEHGCRPNSYPTKIIAHKKGRQRALDAYAKVK</sequence>
<evidence type="ECO:0000256" key="1">
    <source>
        <dbReference type="ARBA" id="ARBA00001932"/>
    </source>
</evidence>
<dbReference type="GO" id="GO:0006139">
    <property type="term" value="P:nucleobase-containing compound metabolic process"/>
    <property type="evidence" value="ECO:0007669"/>
    <property type="project" value="UniProtKB-ARBA"/>
</dbReference>
<evidence type="ECO:0000256" key="5">
    <source>
        <dbReference type="PIRSR" id="PIRSR602081-1"/>
    </source>
</evidence>
<dbReference type="Pfam" id="PF00875">
    <property type="entry name" value="DNA_photolyase"/>
    <property type="match status" value="1"/>
</dbReference>
<dbReference type="InterPro" id="IPR005101">
    <property type="entry name" value="Cryptochr/Photolyase_FAD-bd"/>
</dbReference>
<dbReference type="PROSITE" id="PS51645">
    <property type="entry name" value="PHR_CRY_ALPHA_BETA"/>
    <property type="match status" value="1"/>
</dbReference>
<feature type="binding site" evidence="5">
    <location>
        <position position="270"/>
    </location>
    <ligand>
        <name>FAD</name>
        <dbReference type="ChEBI" id="CHEBI:57692"/>
    </ligand>
</feature>
<dbReference type="Gene3D" id="1.25.40.80">
    <property type="match status" value="1"/>
</dbReference>
<gene>
    <name evidence="9" type="ORF">HF685_00300</name>
</gene>
<feature type="binding site" evidence="5">
    <location>
        <position position="223"/>
    </location>
    <ligand>
        <name>FAD</name>
        <dbReference type="ChEBI" id="CHEBI:57692"/>
    </ligand>
</feature>
<dbReference type="Proteomes" id="UP000501600">
    <property type="component" value="Chromosome"/>
</dbReference>
<dbReference type="PROSITE" id="PS00691">
    <property type="entry name" value="DNA_PHOTOLYASES_1_2"/>
    <property type="match status" value="1"/>
</dbReference>
<dbReference type="Gene3D" id="3.40.50.620">
    <property type="entry name" value="HUPs"/>
    <property type="match status" value="1"/>
</dbReference>
<dbReference type="RefSeq" id="WP_168817575.1">
    <property type="nucleotide sequence ID" value="NZ_CP051217.1"/>
</dbReference>
<dbReference type="PROSITE" id="PS00394">
    <property type="entry name" value="DNA_PHOTOLYASES_1_1"/>
    <property type="match status" value="1"/>
</dbReference>
<protein>
    <submittedName>
        <fullName evidence="9">Deoxyribodipyrimidine photo-lyase</fullName>
    </submittedName>
</protein>
<evidence type="ECO:0000256" key="6">
    <source>
        <dbReference type="PIRSR" id="PIRSR602081-2"/>
    </source>
</evidence>
<dbReference type="SUPFAM" id="SSF52425">
    <property type="entry name" value="Cryptochrome/photolyase, N-terminal domain"/>
    <property type="match status" value="1"/>
</dbReference>
<dbReference type="InterPro" id="IPR014729">
    <property type="entry name" value="Rossmann-like_a/b/a_fold"/>
</dbReference>
<evidence type="ECO:0000256" key="3">
    <source>
        <dbReference type="ARBA" id="ARBA00022827"/>
    </source>
</evidence>
<dbReference type="AlphaFoldDB" id="A0A6H2DHT0"/>
<keyword evidence="10" id="KW-1185">Reference proteome</keyword>
<feature type="domain" description="Photolyase/cryptochrome alpha/beta" evidence="8">
    <location>
        <begin position="3"/>
        <end position="130"/>
    </location>
</feature>
<dbReference type="PANTHER" id="PTHR11455">
    <property type="entry name" value="CRYPTOCHROME"/>
    <property type="match status" value="1"/>
</dbReference>
<keyword evidence="2 5" id="KW-0285">Flavoprotein</keyword>
<evidence type="ECO:0000313" key="10">
    <source>
        <dbReference type="Proteomes" id="UP000501600"/>
    </source>
</evidence>
<dbReference type="InterPro" id="IPR018394">
    <property type="entry name" value="DNA_photolyase_1_CS_C"/>
</dbReference>
<proteinExistence type="inferred from homology"/>
<organism evidence="9 10">
    <name type="scientific">Parasphingorhabdus halotolerans</name>
    <dbReference type="NCBI Taxonomy" id="2725558"/>
    <lineage>
        <taxon>Bacteria</taxon>
        <taxon>Pseudomonadati</taxon>
        <taxon>Pseudomonadota</taxon>
        <taxon>Alphaproteobacteria</taxon>
        <taxon>Sphingomonadales</taxon>
        <taxon>Sphingomonadaceae</taxon>
        <taxon>Parasphingorhabdus</taxon>
    </lineage>
</organism>
<dbReference type="PRINTS" id="PR00147">
    <property type="entry name" value="DNAPHOTLYASE"/>
</dbReference>
<evidence type="ECO:0000256" key="2">
    <source>
        <dbReference type="ARBA" id="ARBA00022630"/>
    </source>
</evidence>
<dbReference type="GO" id="GO:0071949">
    <property type="term" value="F:FAD binding"/>
    <property type="evidence" value="ECO:0007669"/>
    <property type="project" value="TreeGrafter"/>
</dbReference>
<keyword evidence="4 7" id="KW-0157">Chromophore</keyword>
<reference evidence="9 10" key="1">
    <citation type="submission" date="2020-04" db="EMBL/GenBank/DDBJ databases">
        <title>Genome sequence for Sphingorhabdus sp. strain M1.</title>
        <authorList>
            <person name="Park S.-J."/>
        </authorList>
    </citation>
    <scope>NUCLEOTIDE SEQUENCE [LARGE SCALE GENOMIC DNA]</scope>
    <source>
        <strain evidence="9 10">JK6</strain>
    </source>
</reference>
<keyword evidence="9" id="KW-0456">Lyase</keyword>
<dbReference type="InterPro" id="IPR006050">
    <property type="entry name" value="DNA_photolyase_N"/>
</dbReference>
<accession>A0A6H2DHT0</accession>
<dbReference type="SUPFAM" id="SSF48173">
    <property type="entry name" value="Cryptochrome/photolyase FAD-binding domain"/>
    <property type="match status" value="1"/>
</dbReference>
<name>A0A6H2DHT0_9SPHN</name>
<feature type="site" description="Electron transfer via tryptophanyl radical" evidence="6">
    <location>
        <position position="385"/>
    </location>
</feature>
<evidence type="ECO:0000256" key="7">
    <source>
        <dbReference type="RuleBase" id="RU004182"/>
    </source>
</evidence>